<gene>
    <name evidence="1" type="ORF">DW206_05140</name>
</gene>
<accession>A0A414X7B2</accession>
<dbReference type="RefSeq" id="WP_118299370.1">
    <property type="nucleotide sequence ID" value="NZ_QRJR01000003.1"/>
</dbReference>
<name>A0A414X7B2_BACOV</name>
<reference evidence="1 2" key="1">
    <citation type="submission" date="2018-08" db="EMBL/GenBank/DDBJ databases">
        <title>A genome reference for cultivated species of the human gut microbiota.</title>
        <authorList>
            <person name="Zou Y."/>
            <person name="Xue W."/>
            <person name="Luo G."/>
        </authorList>
    </citation>
    <scope>NUCLEOTIDE SEQUENCE [LARGE SCALE GENOMIC DNA]</scope>
    <source>
        <strain evidence="1 2">AM17-48</strain>
    </source>
</reference>
<evidence type="ECO:0000313" key="2">
    <source>
        <dbReference type="Proteomes" id="UP000283329"/>
    </source>
</evidence>
<proteinExistence type="predicted"/>
<sequence length="621" mass="71496">MTELYIDGTSVVLPADFSTSVKRENPFFTKNGEYTYDITLQLSNSINADLYEHLNRLNSIAELKTKRQAVLVADNRVYCNGTEIITGWTDSTVSIQIASGNSELNSFIGNDLLVSSLDMGEDEIPTGIINNLVKRIYPDVDYCIPPVMTDKGVINGWRVAVTVVTTSKPTISPNYLRETGVDIYLQPYLCAYIRKLMKALGYTVLTNQLEDSEWNLLYLPQNGHPNQYAKMFPGWTINELITEFESFFNLCFLVNNRKKEVSILFRAEYFKNAQVCHVQQVVDEYETEEGENDKDPSQSNVLIEPTDSEYYKPQHIDKNILSSATRKDFDTVLEFTQFVESISSSGYQAVKNYLFYTHDSCRYYITVPDDSNRGWHTDEVNMFGDVLREQSENEIKLNIMPSDMTNYGIERITYESGMEPVFMPDSERSLVTVPKISGSKIGTSDESNGIYELIQSGENIPTEKDKNQQKIYVSYYKGMSPMTLYVKRKDDKDFNPKVFTIDYPHSFNCEDTPYTGNLRLAYLDKMLYSRMYDIDYKHGIKIKSYDVNVYDTRNIFEIRNKRYVCKEIEDVINANGRSGAWQGTFYPIRISDVEAEKRWILTDGKWRDGGTWLDSGRWLDG</sequence>
<protein>
    <submittedName>
        <fullName evidence="1">Uncharacterized protein</fullName>
    </submittedName>
</protein>
<dbReference type="Proteomes" id="UP000283329">
    <property type="component" value="Unassembled WGS sequence"/>
</dbReference>
<dbReference type="AlphaFoldDB" id="A0A414X7B2"/>
<evidence type="ECO:0000313" key="1">
    <source>
        <dbReference type="EMBL" id="RHH50025.1"/>
    </source>
</evidence>
<organism evidence="1 2">
    <name type="scientific">Bacteroides ovatus</name>
    <dbReference type="NCBI Taxonomy" id="28116"/>
    <lineage>
        <taxon>Bacteria</taxon>
        <taxon>Pseudomonadati</taxon>
        <taxon>Bacteroidota</taxon>
        <taxon>Bacteroidia</taxon>
        <taxon>Bacteroidales</taxon>
        <taxon>Bacteroidaceae</taxon>
        <taxon>Bacteroides</taxon>
    </lineage>
</organism>
<dbReference type="EMBL" id="QRJR01000003">
    <property type="protein sequence ID" value="RHH50025.1"/>
    <property type="molecule type" value="Genomic_DNA"/>
</dbReference>
<comment type="caution">
    <text evidence="1">The sequence shown here is derived from an EMBL/GenBank/DDBJ whole genome shotgun (WGS) entry which is preliminary data.</text>
</comment>